<evidence type="ECO:0000256" key="5">
    <source>
        <dbReference type="ARBA" id="ARBA00023125"/>
    </source>
</evidence>
<dbReference type="AlphaFoldDB" id="A0AAD9K9V1"/>
<dbReference type="InterPro" id="IPR001523">
    <property type="entry name" value="Paired_dom"/>
</dbReference>
<dbReference type="GO" id="GO:0000981">
    <property type="term" value="F:DNA-binding transcription factor activity, RNA polymerase II-specific"/>
    <property type="evidence" value="ECO:0007669"/>
    <property type="project" value="TreeGrafter"/>
</dbReference>
<dbReference type="PANTHER" id="PTHR45636">
    <property type="entry name" value="PAIRED BOX PROTEIN PAX-6-RELATED-RELATED"/>
    <property type="match status" value="1"/>
</dbReference>
<feature type="compositionally biased region" description="Polar residues" evidence="8">
    <location>
        <begin position="531"/>
        <end position="543"/>
    </location>
</feature>
<reference evidence="10" key="1">
    <citation type="journal article" date="2023" name="Mol. Biol. Evol.">
        <title>Third-Generation Sequencing Reveals the Adaptive Role of the Epigenome in Three Deep-Sea Polychaetes.</title>
        <authorList>
            <person name="Perez M."/>
            <person name="Aroh O."/>
            <person name="Sun Y."/>
            <person name="Lan Y."/>
            <person name="Juniper S.K."/>
            <person name="Young C.R."/>
            <person name="Angers B."/>
            <person name="Qian P.Y."/>
        </authorList>
    </citation>
    <scope>NUCLEOTIDE SEQUENCE</scope>
    <source>
        <strain evidence="10">R07B-5</strain>
    </source>
</reference>
<keyword evidence="3" id="KW-0563">Paired box</keyword>
<name>A0AAD9K9V1_RIDPI</name>
<feature type="region of interest" description="Disordered" evidence="8">
    <location>
        <begin position="642"/>
        <end position="667"/>
    </location>
</feature>
<dbReference type="Pfam" id="PF00292">
    <property type="entry name" value="PAX"/>
    <property type="match status" value="1"/>
</dbReference>
<feature type="compositionally biased region" description="Low complexity" evidence="8">
    <location>
        <begin position="122"/>
        <end position="134"/>
    </location>
</feature>
<comment type="subcellular location">
    <subcellularLocation>
        <location evidence="1">Nucleus</location>
    </subcellularLocation>
</comment>
<organism evidence="10 11">
    <name type="scientific">Ridgeia piscesae</name>
    <name type="common">Tubeworm</name>
    <dbReference type="NCBI Taxonomy" id="27915"/>
    <lineage>
        <taxon>Eukaryota</taxon>
        <taxon>Metazoa</taxon>
        <taxon>Spiralia</taxon>
        <taxon>Lophotrochozoa</taxon>
        <taxon>Annelida</taxon>
        <taxon>Polychaeta</taxon>
        <taxon>Sedentaria</taxon>
        <taxon>Canalipalpata</taxon>
        <taxon>Sabellida</taxon>
        <taxon>Siboglinidae</taxon>
        <taxon>Ridgeia</taxon>
    </lineage>
</organism>
<keyword evidence="7" id="KW-0539">Nucleus</keyword>
<feature type="domain" description="Paired" evidence="9">
    <location>
        <begin position="201"/>
        <end position="327"/>
    </location>
</feature>
<keyword evidence="4" id="KW-0805">Transcription regulation</keyword>
<comment type="caution">
    <text evidence="10">The sequence shown here is derived from an EMBL/GenBank/DDBJ whole genome shotgun (WGS) entry which is preliminary data.</text>
</comment>
<proteinExistence type="predicted"/>
<dbReference type="SMART" id="SM00351">
    <property type="entry name" value="PAX"/>
    <property type="match status" value="1"/>
</dbReference>
<dbReference type="PROSITE" id="PS00034">
    <property type="entry name" value="PAIRED_1"/>
    <property type="match status" value="1"/>
</dbReference>
<dbReference type="EMBL" id="JAODUO010001284">
    <property type="protein sequence ID" value="KAK2167241.1"/>
    <property type="molecule type" value="Genomic_DNA"/>
</dbReference>
<dbReference type="InterPro" id="IPR009057">
    <property type="entry name" value="Homeodomain-like_sf"/>
</dbReference>
<feature type="region of interest" description="Disordered" evidence="8">
    <location>
        <begin position="737"/>
        <end position="760"/>
    </location>
</feature>
<evidence type="ECO:0000256" key="7">
    <source>
        <dbReference type="ARBA" id="ARBA00023242"/>
    </source>
</evidence>
<evidence type="ECO:0000259" key="9">
    <source>
        <dbReference type="PROSITE" id="PS51057"/>
    </source>
</evidence>
<keyword evidence="5" id="KW-0238">DNA-binding</keyword>
<evidence type="ECO:0000313" key="11">
    <source>
        <dbReference type="Proteomes" id="UP001209878"/>
    </source>
</evidence>
<evidence type="ECO:0000256" key="6">
    <source>
        <dbReference type="ARBA" id="ARBA00023163"/>
    </source>
</evidence>
<keyword evidence="6" id="KW-0804">Transcription</keyword>
<dbReference type="PROSITE" id="PS51057">
    <property type="entry name" value="PAIRED_2"/>
    <property type="match status" value="1"/>
</dbReference>
<protein>
    <recommendedName>
        <fullName evidence="9">Paired domain-containing protein</fullName>
    </recommendedName>
</protein>
<gene>
    <name evidence="10" type="ORF">NP493_1284g00022</name>
</gene>
<dbReference type="GO" id="GO:0000978">
    <property type="term" value="F:RNA polymerase II cis-regulatory region sequence-specific DNA binding"/>
    <property type="evidence" value="ECO:0007669"/>
    <property type="project" value="TreeGrafter"/>
</dbReference>
<feature type="compositionally biased region" description="Low complexity" evidence="8">
    <location>
        <begin position="379"/>
        <end position="389"/>
    </location>
</feature>
<dbReference type="InterPro" id="IPR036388">
    <property type="entry name" value="WH-like_DNA-bd_sf"/>
</dbReference>
<feature type="region of interest" description="Disordered" evidence="8">
    <location>
        <begin position="414"/>
        <end position="457"/>
    </location>
</feature>
<feature type="region of interest" description="Disordered" evidence="8">
    <location>
        <begin position="356"/>
        <end position="390"/>
    </location>
</feature>
<evidence type="ECO:0000256" key="2">
    <source>
        <dbReference type="ARBA" id="ARBA00022473"/>
    </source>
</evidence>
<keyword evidence="2" id="KW-0217">Developmental protein</keyword>
<dbReference type="Proteomes" id="UP001209878">
    <property type="component" value="Unassembled WGS sequence"/>
</dbReference>
<feature type="region of interest" description="Disordered" evidence="8">
    <location>
        <begin position="118"/>
        <end position="208"/>
    </location>
</feature>
<feature type="region of interest" description="Disordered" evidence="8">
    <location>
        <begin position="774"/>
        <end position="802"/>
    </location>
</feature>
<feature type="region of interest" description="Disordered" evidence="8">
    <location>
        <begin position="511"/>
        <end position="572"/>
    </location>
</feature>
<dbReference type="SUPFAM" id="SSF46689">
    <property type="entry name" value="Homeodomain-like"/>
    <property type="match status" value="1"/>
</dbReference>
<dbReference type="InterPro" id="IPR043565">
    <property type="entry name" value="PAX_fam"/>
</dbReference>
<accession>A0AAD9K9V1</accession>
<dbReference type="GO" id="GO:0005634">
    <property type="term" value="C:nucleus"/>
    <property type="evidence" value="ECO:0007669"/>
    <property type="project" value="UniProtKB-SubCell"/>
</dbReference>
<dbReference type="PANTHER" id="PTHR45636:SF52">
    <property type="entry name" value="PAIRED DOMAIN-CONTAINING PROTEIN"/>
    <property type="match status" value="1"/>
</dbReference>
<dbReference type="InterPro" id="IPR043182">
    <property type="entry name" value="PAIRED_DNA-bd_dom"/>
</dbReference>
<evidence type="ECO:0000256" key="8">
    <source>
        <dbReference type="SAM" id="MobiDB-lite"/>
    </source>
</evidence>
<evidence type="ECO:0000256" key="4">
    <source>
        <dbReference type="ARBA" id="ARBA00023015"/>
    </source>
</evidence>
<keyword evidence="11" id="KW-1185">Reference proteome</keyword>
<dbReference type="PRINTS" id="PR00027">
    <property type="entry name" value="PAIREDBOX"/>
</dbReference>
<dbReference type="FunFam" id="1.10.10.10:FF:000003">
    <property type="entry name" value="Paired box protein Pax-6"/>
    <property type="match status" value="1"/>
</dbReference>
<evidence type="ECO:0000313" key="10">
    <source>
        <dbReference type="EMBL" id="KAK2167241.1"/>
    </source>
</evidence>
<dbReference type="Gene3D" id="1.10.10.10">
    <property type="entry name" value="Winged helix-like DNA-binding domain superfamily/Winged helix DNA-binding domain"/>
    <property type="match status" value="2"/>
</dbReference>
<evidence type="ECO:0000256" key="1">
    <source>
        <dbReference type="ARBA" id="ARBA00004123"/>
    </source>
</evidence>
<evidence type="ECO:0000256" key="3">
    <source>
        <dbReference type="ARBA" id="ARBA00022724"/>
    </source>
</evidence>
<sequence length="830" mass="88492">MANIEVSVKQEVSDRSTMQLKLSQASPPDGAPEAKLNVAASTAVALSTAPALHKGVAFINGVVVPVPPPCVTSSIQSSPVLIIPQPFTAQHLMPFYGPQFPAGIAAGVTPKPVATPEVLDLSRSTPKSSSSSPPAGTVDSGTAPGLIPYKAKERHPLSPLPWTEGEEEEEAGRSAEDMDQDDKDGLVMGDDDGRNQGGNRGGKNINQYGRVFTNGRPLPDHLRVHILQLALQGVRPCEISRKLQVSHGCVSKILNRYRKTGSINPGQIGGSKPKVTTPDVVNKVRLFKAENPQMFAWEIRQRLLEQGTCNEGNIPSISSINRIIRDKSLSQRCRYGLGPKDYDEYGYCDSDDIDGDDSACDSSSDTTPQSPGAPKIKKTASSQSTKSTKPPALVAQLMLRDMARIAEHANLVAKQPTETEAEQQDKHESQVDNVKSPQAPEGATEAETSEKEGKNGSQNLSLQYQEMFKRLVQVIAKDPVVVATTGTAKQQTNTLSSSVNEKDAIAVQGSVAPPCDTAESAEQVTKDENLVNGTAGSSTTSEENVSRKPRKGTPIKLETTQPPAKRQEEVTDLSVKQNLRASLDASEADVSKNPASAMPVHPAKAHTRSHDLAVVPSGVTPLDLSTPKGFSTGAVGCANVASTPEEPEDMSLKSQTHSPAVTPEDDGKDILKSQTLLLNGKKYEIVPLGDGRWISQNEYELLRGLGEISGSSSENGTTDGNRIGCGTVPKTCVQQKSAAKASKRQIVGSSSGDPYAKRQCKPINALGEKSAINMTKSHPDKNGNETSDQNGNEPMSGVVTSCGGTLDPHHLIDKDMQKYTCLTQLLKPQQ</sequence>
<feature type="compositionally biased region" description="Polar residues" evidence="8">
    <location>
        <begin position="784"/>
        <end position="802"/>
    </location>
</feature>